<evidence type="ECO:0000313" key="1">
    <source>
        <dbReference type="EMBL" id="KAK8192603.1"/>
    </source>
</evidence>
<dbReference type="EMBL" id="JAMKPW020000044">
    <property type="protein sequence ID" value="KAK8192603.1"/>
    <property type="molecule type" value="Genomic_DNA"/>
</dbReference>
<evidence type="ECO:0000313" key="2">
    <source>
        <dbReference type="Proteomes" id="UP001320706"/>
    </source>
</evidence>
<gene>
    <name evidence="1" type="ORF">M8818_007773</name>
</gene>
<dbReference type="Proteomes" id="UP001320706">
    <property type="component" value="Unassembled WGS sequence"/>
</dbReference>
<proteinExistence type="predicted"/>
<keyword evidence="2" id="KW-1185">Reference proteome</keyword>
<name>A0ACC3S3B9_9PEZI</name>
<organism evidence="1 2">
    <name type="scientific">Zalaria obscura</name>
    <dbReference type="NCBI Taxonomy" id="2024903"/>
    <lineage>
        <taxon>Eukaryota</taxon>
        <taxon>Fungi</taxon>
        <taxon>Dikarya</taxon>
        <taxon>Ascomycota</taxon>
        <taxon>Pezizomycotina</taxon>
        <taxon>Dothideomycetes</taxon>
        <taxon>Dothideomycetidae</taxon>
        <taxon>Dothideales</taxon>
        <taxon>Zalariaceae</taxon>
        <taxon>Zalaria</taxon>
    </lineage>
</organism>
<sequence length="615" mass="69066">MAADALAEPPSVAAVLSKLETLLRRAREVKTATTVDPPLSPADVGHETASLYEGVFSEESESHRFAIVETAARKIFYDAVPSISIWDPEFVRVWDLFDILAILGAQGTCDTSLVFWLIEELLDSQTTEGCRVVLDYLESRGERLLQKDFHKTHLIILRACNELLRRLSRAEDAVLCGRVFFFLFQNFPLGDKSSVNLRGEFHEANVTSYETPLPSEPTADTEKMEVDGSQPNAKLRDSTPANRSPKAHPKGPHEDSAVETSEFYPIFWRMQEDFANPTRLFEGSNLTTFRNGLERTLLEFGETPVVVQTKVVGEPQQGTKRKFGDEGVDHFAGNYNPKYLTSRDLFELELSDLAFQRHILVQALILLDFLLSLTEKAKKKLADPSINNKALLYPYTLSDKDRDWAISMRSKIATYIRNGPEGQFYYRMVDTVLSRDKNWVRWKQESCPPIVRDAVTAEQYQGAQNAARRATKTRNVRGGAGALDLTFLSEADSMNNLELLKDSARYKAPSIEQLVKGIEGDDLDLEMAMTDEETQSLQAAKSSKTWRALRLAARTTLSKLDKVETGKSLPEIFKDEEKPEEKVEEKAEEALPKTPAEGNEISAVEETPSEVPVTT</sequence>
<comment type="caution">
    <text evidence="1">The sequence shown here is derived from an EMBL/GenBank/DDBJ whole genome shotgun (WGS) entry which is preliminary data.</text>
</comment>
<accession>A0ACC3S3B9</accession>
<protein>
    <submittedName>
        <fullName evidence="1">Uncharacterized protein</fullName>
    </submittedName>
</protein>
<reference evidence="1" key="1">
    <citation type="submission" date="2024-02" db="EMBL/GenBank/DDBJ databases">
        <title>Metagenome Assembled Genome of Zalaria obscura JY119.</title>
        <authorList>
            <person name="Vighnesh L."/>
            <person name="Jagadeeshwari U."/>
            <person name="Venkata Ramana C."/>
            <person name="Sasikala C."/>
        </authorList>
    </citation>
    <scope>NUCLEOTIDE SEQUENCE</scope>
    <source>
        <strain evidence="1">JY119</strain>
    </source>
</reference>